<keyword evidence="6" id="KW-0131">Cell cycle</keyword>
<protein>
    <submittedName>
        <fullName evidence="9">Septin 5</fullName>
    </submittedName>
</protein>
<dbReference type="GeneTree" id="ENSGT00940000159913"/>
<reference evidence="9" key="2">
    <citation type="submission" date="2025-08" db="UniProtKB">
        <authorList>
            <consortium name="Ensembl"/>
        </authorList>
    </citation>
    <scope>IDENTIFICATION</scope>
</reference>
<keyword evidence="5 7" id="KW-0342">GTP-binding</keyword>
<dbReference type="CDD" id="cd01850">
    <property type="entry name" value="CDC_Septin"/>
    <property type="match status" value="1"/>
</dbReference>
<feature type="domain" description="Septin-type G" evidence="8">
    <location>
        <begin position="71"/>
        <end position="344"/>
    </location>
</feature>
<dbReference type="Pfam" id="PF00735">
    <property type="entry name" value="Septin"/>
    <property type="match status" value="1"/>
</dbReference>
<dbReference type="AlphaFoldDB" id="A0A671XJN0"/>
<dbReference type="GO" id="GO:0005525">
    <property type="term" value="F:GTP binding"/>
    <property type="evidence" value="ECO:0007669"/>
    <property type="project" value="UniProtKB-KW"/>
</dbReference>
<dbReference type="Proteomes" id="UP000472265">
    <property type="component" value="Chromosome 12"/>
</dbReference>
<evidence type="ECO:0000256" key="7">
    <source>
        <dbReference type="RuleBase" id="RU004560"/>
    </source>
</evidence>
<gene>
    <name evidence="9" type="primary">SEPTIN5</name>
    <name evidence="9" type="synonym">septin5b</name>
</gene>
<evidence type="ECO:0000256" key="5">
    <source>
        <dbReference type="ARBA" id="ARBA00023134"/>
    </source>
</evidence>
<dbReference type="GO" id="GO:0051301">
    <property type="term" value="P:cell division"/>
    <property type="evidence" value="ECO:0007669"/>
    <property type="project" value="UniProtKB-KW"/>
</dbReference>
<accession>A0A671XJN0</accession>
<dbReference type="InterPro" id="IPR016491">
    <property type="entry name" value="Septin"/>
</dbReference>
<comment type="similarity">
    <text evidence="7">Belongs to the TRAFAC class TrmE-Era-EngA-EngB-Septin-like GTPase superfamily. Septin GTPase family.</text>
</comment>
<dbReference type="PROSITE" id="PS51719">
    <property type="entry name" value="G_SEPTIN"/>
    <property type="match status" value="1"/>
</dbReference>
<dbReference type="PANTHER" id="PTHR18884">
    <property type="entry name" value="SEPTIN"/>
    <property type="match status" value="1"/>
</dbReference>
<keyword evidence="2" id="KW-0963">Cytoplasm</keyword>
<evidence type="ECO:0000256" key="1">
    <source>
        <dbReference type="ARBA" id="ARBA00004496"/>
    </source>
</evidence>
<reference evidence="9" key="3">
    <citation type="submission" date="2025-09" db="UniProtKB">
        <authorList>
            <consortium name="Ensembl"/>
        </authorList>
    </citation>
    <scope>IDENTIFICATION</scope>
</reference>
<keyword evidence="3" id="KW-0132">Cell division</keyword>
<evidence type="ECO:0000313" key="10">
    <source>
        <dbReference type="Proteomes" id="UP000472265"/>
    </source>
</evidence>
<organism evidence="9 10">
    <name type="scientific">Sparus aurata</name>
    <name type="common">Gilthead sea bream</name>
    <dbReference type="NCBI Taxonomy" id="8175"/>
    <lineage>
        <taxon>Eukaryota</taxon>
        <taxon>Metazoa</taxon>
        <taxon>Chordata</taxon>
        <taxon>Craniata</taxon>
        <taxon>Vertebrata</taxon>
        <taxon>Euteleostomi</taxon>
        <taxon>Actinopterygii</taxon>
        <taxon>Neopterygii</taxon>
        <taxon>Teleostei</taxon>
        <taxon>Neoteleostei</taxon>
        <taxon>Acanthomorphata</taxon>
        <taxon>Eupercaria</taxon>
        <taxon>Spariformes</taxon>
        <taxon>Sparidae</taxon>
        <taxon>Sparus</taxon>
    </lineage>
</organism>
<keyword evidence="4 7" id="KW-0547">Nucleotide-binding</keyword>
<sequence length="381" mass="43791">LISFLEEMWCCSPSSITSSSVKTVFVNKRVKMDPKKLIKHIVGTNGSHPAEKDYVGFATLPNQVHRKSVKKGFDFTLMVAGESGLGKSTLVNSLFLTDLHKDRKLLNAEERINQTVEITKHTVDIEEKGVKLKLTIVDTPGFGDAVNNSECWRAVTDYINLQFEQYFRDESGLNRKNIQDNRVHCCLYFIPPFGHGLRPVDIEFMKALQDKVNVVPLIAKADCLTPSEIKKLKERLREEIDKYGIKIYQFPDCDSDEDEELKRQDKELKESIPFAVIGSNTVVEARGQRVRGRLYPWGIVEVENPSHCDFVKLRTFLIRTHMHDLKDITSDCHYENYRAQCIQTMTRCVCVCVCVWQDDVYDLHKLKHKSDILTMFAAQRV</sequence>
<dbReference type="GO" id="GO:0005737">
    <property type="term" value="C:cytoplasm"/>
    <property type="evidence" value="ECO:0007669"/>
    <property type="project" value="UniProtKB-SubCell"/>
</dbReference>
<reference evidence="9" key="1">
    <citation type="submission" date="2021-04" db="EMBL/GenBank/DDBJ databases">
        <authorList>
            <consortium name="Wellcome Sanger Institute Data Sharing"/>
        </authorList>
    </citation>
    <scope>NUCLEOTIDE SEQUENCE [LARGE SCALE GENOMIC DNA]</scope>
</reference>
<evidence type="ECO:0000259" key="8">
    <source>
        <dbReference type="PROSITE" id="PS51719"/>
    </source>
</evidence>
<comment type="subcellular location">
    <subcellularLocation>
        <location evidence="1">Cytoplasm</location>
    </subcellularLocation>
</comment>
<evidence type="ECO:0000256" key="6">
    <source>
        <dbReference type="ARBA" id="ARBA00023306"/>
    </source>
</evidence>
<dbReference type="SUPFAM" id="SSF52540">
    <property type="entry name" value="P-loop containing nucleoside triphosphate hydrolases"/>
    <property type="match status" value="1"/>
</dbReference>
<dbReference type="FunFam" id="3.40.50.300:FF:000064">
    <property type="entry name" value="Septin 4"/>
    <property type="match status" value="1"/>
</dbReference>
<dbReference type="Ensembl" id="ENSSAUT00010054039.1">
    <property type="protein sequence ID" value="ENSSAUP00010051382.1"/>
    <property type="gene ID" value="ENSSAUG00010020413.1"/>
</dbReference>
<dbReference type="Gene3D" id="3.40.50.300">
    <property type="entry name" value="P-loop containing nucleotide triphosphate hydrolases"/>
    <property type="match status" value="1"/>
</dbReference>
<keyword evidence="10" id="KW-1185">Reference proteome</keyword>
<dbReference type="InterPro" id="IPR027417">
    <property type="entry name" value="P-loop_NTPase"/>
</dbReference>
<name>A0A671XJN0_SPAAU</name>
<proteinExistence type="inferred from homology"/>
<evidence type="ECO:0000256" key="2">
    <source>
        <dbReference type="ARBA" id="ARBA00022490"/>
    </source>
</evidence>
<evidence type="ECO:0000256" key="3">
    <source>
        <dbReference type="ARBA" id="ARBA00022618"/>
    </source>
</evidence>
<evidence type="ECO:0000256" key="4">
    <source>
        <dbReference type="ARBA" id="ARBA00022741"/>
    </source>
</evidence>
<evidence type="ECO:0000313" key="9">
    <source>
        <dbReference type="Ensembl" id="ENSSAUP00010051382.1"/>
    </source>
</evidence>
<dbReference type="InterPro" id="IPR030379">
    <property type="entry name" value="G_SEPTIN_dom"/>
</dbReference>